<evidence type="ECO:0000256" key="2">
    <source>
        <dbReference type="ARBA" id="ARBA00023180"/>
    </source>
</evidence>
<dbReference type="PROSITE" id="PS51257">
    <property type="entry name" value="PROKAR_LIPOPROTEIN"/>
    <property type="match status" value="1"/>
</dbReference>
<dbReference type="PROSITE" id="PS51484">
    <property type="entry name" value="G8"/>
    <property type="match status" value="1"/>
</dbReference>
<dbReference type="KEGG" id="pbor:BSF38_05711"/>
<keyword evidence="2" id="KW-0325">Glycoprotein</keyword>
<evidence type="ECO:0000313" key="5">
    <source>
        <dbReference type="EMBL" id="APW64119.1"/>
    </source>
</evidence>
<dbReference type="OrthoDB" id="227223at2"/>
<dbReference type="PANTHER" id="PTHR46769">
    <property type="entry name" value="POLYCYSTIC KIDNEY AND HEPATIC DISEASE 1 (AUTOSOMAL RECESSIVE)-LIKE 1"/>
    <property type="match status" value="1"/>
</dbReference>
<reference evidence="6" key="1">
    <citation type="submission" date="2016-12" db="EMBL/GenBank/DDBJ databases">
        <title>Comparative genomics of four Isosphaeraceae planctomycetes: a common pool of plasmids and glycoside hydrolase genes.</title>
        <authorList>
            <person name="Ivanova A."/>
        </authorList>
    </citation>
    <scope>NUCLEOTIDE SEQUENCE [LARGE SCALE GENOMIC DNA]</scope>
    <source>
        <strain evidence="6">PX4</strain>
    </source>
</reference>
<dbReference type="InterPro" id="IPR019316">
    <property type="entry name" value="G8_domain"/>
</dbReference>
<dbReference type="RefSeq" id="WP_076350391.1">
    <property type="nucleotide sequence ID" value="NZ_CP019082.1"/>
</dbReference>
<gene>
    <name evidence="5" type="ORF">BSF38_05711</name>
</gene>
<accession>A0A1U7CZ22</accession>
<sequence length="699" mass="77073">MQIPRFPHFVFTLALVASCSSAWSAEPPLVRSARSGAWSAKETWDLGRVPKAGDRVVVRGGHHVEYDVVSEEVIRLVQIAGTLEFARDRNTRMDAGLITVTSSEEPSEDGFDCHATMTAMKDMPESARPALLVGRPGLPIPAEFSAVIRLHYVEGMDKVSCPAVVCCGGRMEFHGQPLQHTWLKIRQTADGGASSVYVDEWAGGWKQGDHVIVTSTRRQRDGRGVGGDFLAGAQTEERRITGLSAKDFTGGYAVRLDRPLAFSHFAEGNFRAEIANLTRNVVVESADPDGVRGHTMYHRNSAGSISYAEFRHLGKRDEKGRYSIHFHLAGETMRGSSVIGASIWDSHNRWITIHGTDALVVRDVVGYKSVGHGFFLESGTEINNILDHNLAALVLPGKPQKEQEVPFDPNRGAGFWWANSQNSFTRNVAAECAEYGYRFDVKKTKDYDPVRQIRQPDGTLAAKDVRVLPFVRFEDNEAHTMKFFCLNLRGVTRPDRGLDFYSQNESLAREAVEAMPEPGHPFWIRNFRGWEANWATHLGTTGVFIDGLDVFRSDVAIWRSIMDGSGFRRMTTKDMRVNDIHNPMSSGYVPTKEQADKGAFRGLSSFKDDMPPTTVITSAIREGNLVRVRGSVADTSDIKRVLVNGRDAASTRGSFAEWEAVLEAPSGAAIDVGAGAEDVHGHVEPRPHVIHVEASGISS</sequence>
<dbReference type="EMBL" id="CP019082">
    <property type="protein sequence ID" value="APW64119.1"/>
    <property type="molecule type" value="Genomic_DNA"/>
</dbReference>
<dbReference type="Pfam" id="PF10162">
    <property type="entry name" value="G8"/>
    <property type="match status" value="1"/>
</dbReference>
<keyword evidence="6" id="KW-1185">Reference proteome</keyword>
<feature type="domain" description="G8" evidence="4">
    <location>
        <begin position="42"/>
        <end position="187"/>
    </location>
</feature>
<dbReference type="STRING" id="1387353.BSF38_05711"/>
<keyword evidence="1 3" id="KW-0732">Signal</keyword>
<dbReference type="InterPro" id="IPR052387">
    <property type="entry name" value="Fibrocystin"/>
</dbReference>
<organism evidence="5 6">
    <name type="scientific">Paludisphaera borealis</name>
    <dbReference type="NCBI Taxonomy" id="1387353"/>
    <lineage>
        <taxon>Bacteria</taxon>
        <taxon>Pseudomonadati</taxon>
        <taxon>Planctomycetota</taxon>
        <taxon>Planctomycetia</taxon>
        <taxon>Isosphaerales</taxon>
        <taxon>Isosphaeraceae</taxon>
        <taxon>Paludisphaera</taxon>
    </lineage>
</organism>
<dbReference type="AlphaFoldDB" id="A0A1U7CZ22"/>
<feature type="signal peptide" evidence="3">
    <location>
        <begin position="1"/>
        <end position="24"/>
    </location>
</feature>
<evidence type="ECO:0000313" key="6">
    <source>
        <dbReference type="Proteomes" id="UP000186309"/>
    </source>
</evidence>
<dbReference type="InterPro" id="IPR055401">
    <property type="entry name" value="CEMIP_beta-hel_dom"/>
</dbReference>
<proteinExistence type="predicted"/>
<dbReference type="PANTHER" id="PTHR46769:SF2">
    <property type="entry name" value="FIBROCYSTIN-L ISOFORM 2 PRECURSOR-RELATED"/>
    <property type="match status" value="1"/>
</dbReference>
<feature type="chain" id="PRO_5012007399" description="G8 domain-containing protein" evidence="3">
    <location>
        <begin position="25"/>
        <end position="699"/>
    </location>
</feature>
<dbReference type="Proteomes" id="UP000186309">
    <property type="component" value="Chromosome"/>
</dbReference>
<evidence type="ECO:0000256" key="1">
    <source>
        <dbReference type="ARBA" id="ARBA00022729"/>
    </source>
</evidence>
<dbReference type="Pfam" id="PF24606">
    <property type="entry name" value="CEMIP_beta-hel"/>
    <property type="match status" value="1"/>
</dbReference>
<evidence type="ECO:0000256" key="3">
    <source>
        <dbReference type="SAM" id="SignalP"/>
    </source>
</evidence>
<name>A0A1U7CZ22_9BACT</name>
<protein>
    <recommendedName>
        <fullName evidence="4">G8 domain-containing protein</fullName>
    </recommendedName>
</protein>
<evidence type="ECO:0000259" key="4">
    <source>
        <dbReference type="PROSITE" id="PS51484"/>
    </source>
</evidence>